<sequence>MPIILPANQPRARFYRGGPQIDRFRGTEGHKPTALERPPAYEPEDWVASTTPCHGCRPLGLTTLPDGRLLSDAVAADPDHWLGPAHVAAFGADTKVLVKLLDAGQRLPVHAHPDGQWARTHVPHATHGKAEAWYMLTEGEVWLGLQEDVSLKELGNEVHAQDVDRLLGRLHCFTVQPHDTVYVPPGFLHAIGEGVLVVEVQEPSDLSVLLEWKGFAIDGANQGHLGVGWDTALTAVDRTGRSRQEIKKLLVSPSGTAGEASTKSVLASSSRSFFRLEHVIVVNGEAHTLEEQGFAVVIVLEGNVVLSSAGADPGMRVEKGNTILVSHADGYVVLTGAGKLLVARPPLP</sequence>
<evidence type="ECO:0000256" key="2">
    <source>
        <dbReference type="ARBA" id="ARBA00022833"/>
    </source>
</evidence>
<protein>
    <recommendedName>
        <fullName evidence="5">Mannose-6-phosphate isomerase</fullName>
    </recommendedName>
</protein>
<evidence type="ECO:0000313" key="3">
    <source>
        <dbReference type="EMBL" id="CAK7234111.1"/>
    </source>
</evidence>
<evidence type="ECO:0008006" key="5">
    <source>
        <dbReference type="Google" id="ProtNLM"/>
    </source>
</evidence>
<dbReference type="SUPFAM" id="SSF51182">
    <property type="entry name" value="RmlC-like cupins"/>
    <property type="match status" value="1"/>
</dbReference>
<dbReference type="Gene3D" id="2.60.120.10">
    <property type="entry name" value="Jelly Rolls"/>
    <property type="match status" value="2"/>
</dbReference>
<keyword evidence="4" id="KW-1185">Reference proteome</keyword>
<evidence type="ECO:0000256" key="1">
    <source>
        <dbReference type="ARBA" id="ARBA00022723"/>
    </source>
</evidence>
<evidence type="ECO:0000313" key="4">
    <source>
        <dbReference type="Proteomes" id="UP001642405"/>
    </source>
</evidence>
<name>A0ABP0CSQ6_9PEZI</name>
<gene>
    <name evidence="3" type="ORF">SCUCBS95973_008824</name>
</gene>
<keyword evidence="1" id="KW-0479">Metal-binding</keyword>
<comment type="caution">
    <text evidence="3">The sequence shown here is derived from an EMBL/GenBank/DDBJ whole genome shotgun (WGS) entry which is preliminary data.</text>
</comment>
<dbReference type="EMBL" id="CAWUHB010000080">
    <property type="protein sequence ID" value="CAK7234111.1"/>
    <property type="molecule type" value="Genomic_DNA"/>
</dbReference>
<dbReference type="CDD" id="cd07010">
    <property type="entry name" value="cupin_PMI_type_I_N_bac"/>
    <property type="match status" value="1"/>
</dbReference>
<dbReference type="InterPro" id="IPR011051">
    <property type="entry name" value="RmlC_Cupin_sf"/>
</dbReference>
<organism evidence="3 4">
    <name type="scientific">Sporothrix curviconia</name>
    <dbReference type="NCBI Taxonomy" id="1260050"/>
    <lineage>
        <taxon>Eukaryota</taxon>
        <taxon>Fungi</taxon>
        <taxon>Dikarya</taxon>
        <taxon>Ascomycota</taxon>
        <taxon>Pezizomycotina</taxon>
        <taxon>Sordariomycetes</taxon>
        <taxon>Sordariomycetidae</taxon>
        <taxon>Ophiostomatales</taxon>
        <taxon>Ophiostomataceae</taxon>
        <taxon>Sporothrix</taxon>
    </lineage>
</organism>
<dbReference type="InterPro" id="IPR014710">
    <property type="entry name" value="RmlC-like_jellyroll"/>
</dbReference>
<proteinExistence type="predicted"/>
<keyword evidence="2" id="KW-0862">Zinc</keyword>
<dbReference type="InterPro" id="IPR051804">
    <property type="entry name" value="Carb_Metab_Reg_Kinase/Isom"/>
</dbReference>
<accession>A0ABP0CSQ6</accession>
<dbReference type="Proteomes" id="UP001642405">
    <property type="component" value="Unassembled WGS sequence"/>
</dbReference>
<reference evidence="3 4" key="1">
    <citation type="submission" date="2024-01" db="EMBL/GenBank/DDBJ databases">
        <authorList>
            <person name="Allen C."/>
            <person name="Tagirdzhanova G."/>
        </authorList>
    </citation>
    <scope>NUCLEOTIDE SEQUENCE [LARGE SCALE GENOMIC DNA]</scope>
</reference>
<dbReference type="PANTHER" id="PTHR42742">
    <property type="entry name" value="TRANSCRIPTIONAL REPRESSOR MPRA"/>
    <property type="match status" value="1"/>
</dbReference>
<dbReference type="PANTHER" id="PTHR42742:SF3">
    <property type="entry name" value="FRUCTOKINASE"/>
    <property type="match status" value="1"/>
</dbReference>